<reference evidence="2 3" key="1">
    <citation type="submission" date="2014-06" db="EMBL/GenBank/DDBJ databases">
        <title>Whole Genome Sequences of Three Symbiotic Endozoicomonas Bacteria.</title>
        <authorList>
            <person name="Neave M.J."/>
            <person name="Apprill A."/>
            <person name="Voolstra C.R."/>
        </authorList>
    </citation>
    <scope>NUCLEOTIDE SEQUENCE [LARGE SCALE GENOMIC DNA]</scope>
    <source>
        <strain evidence="2 3">DSM 25634</strain>
    </source>
</reference>
<dbReference type="AlphaFoldDB" id="A0A081NM67"/>
<dbReference type="Gene3D" id="3.40.30.10">
    <property type="entry name" value="Glutaredoxin"/>
    <property type="match status" value="1"/>
</dbReference>
<dbReference type="GO" id="GO:0016740">
    <property type="term" value="F:transferase activity"/>
    <property type="evidence" value="ECO:0007669"/>
    <property type="project" value="UniProtKB-KW"/>
</dbReference>
<keyword evidence="2" id="KW-0808">Transferase</keyword>
<proteinExistence type="predicted"/>
<dbReference type="GO" id="GO:0005737">
    <property type="term" value="C:cytoplasm"/>
    <property type="evidence" value="ECO:0007669"/>
    <property type="project" value="TreeGrafter"/>
</dbReference>
<dbReference type="RefSeq" id="WP_236631481.1">
    <property type="nucleotide sequence ID" value="NZ_JOKH01000001.1"/>
</dbReference>
<dbReference type="Proteomes" id="UP000028073">
    <property type="component" value="Unassembled WGS sequence"/>
</dbReference>
<dbReference type="EMBL" id="JOKH01000001">
    <property type="protein sequence ID" value="KEQ19540.1"/>
    <property type="molecule type" value="Genomic_DNA"/>
</dbReference>
<comment type="caution">
    <text evidence="2">The sequence shown here is derived from an EMBL/GenBank/DDBJ whole genome shotgun (WGS) entry which is preliminary data.</text>
</comment>
<gene>
    <name evidence="2" type="ORF">GZ78_06395</name>
</gene>
<dbReference type="CDD" id="cd03196">
    <property type="entry name" value="GST_C_5"/>
    <property type="match status" value="1"/>
</dbReference>
<dbReference type="SUPFAM" id="SSF52833">
    <property type="entry name" value="Thioredoxin-like"/>
    <property type="match status" value="1"/>
</dbReference>
<dbReference type="CDD" id="cd03060">
    <property type="entry name" value="GST_N_Omega_like"/>
    <property type="match status" value="1"/>
</dbReference>
<dbReference type="Pfam" id="PF00043">
    <property type="entry name" value="GST_C"/>
    <property type="match status" value="1"/>
</dbReference>
<dbReference type="SFLD" id="SFLDG00358">
    <property type="entry name" value="Main_(cytGST)"/>
    <property type="match status" value="1"/>
</dbReference>
<dbReference type="InterPro" id="IPR036282">
    <property type="entry name" value="Glutathione-S-Trfase_C_sf"/>
</dbReference>
<dbReference type="Pfam" id="PF13417">
    <property type="entry name" value="GST_N_3"/>
    <property type="match status" value="1"/>
</dbReference>
<keyword evidence="3" id="KW-1185">Reference proteome</keyword>
<feature type="domain" description="GST N-terminal" evidence="1">
    <location>
        <begin position="5"/>
        <end position="84"/>
    </location>
</feature>
<dbReference type="InterPro" id="IPR040079">
    <property type="entry name" value="Glutathione_S-Trfase"/>
</dbReference>
<dbReference type="InterPro" id="IPR004045">
    <property type="entry name" value="Glutathione_S-Trfase_N"/>
</dbReference>
<dbReference type="STRING" id="1137799.GZ78_06395"/>
<sequence>MNDNNQPILYSFRRCPYAMRARLALTYAEISLEHREIILRNKPQSMLSASPKGTVPVLILPEGKVIDESLDIMLWALAVNDPQHWVPENSADKTEIMALIQKSDFDFKPQLDRYKYADRHPEHPMEYYRSQGELFIELLNSKLSHQNYLMGQKVTLADMAIVPFIRQFAHVDRDWFYSTSYKGVQKWLTSFIESELFLQIMAKHPLWE</sequence>
<evidence type="ECO:0000313" key="2">
    <source>
        <dbReference type="EMBL" id="KEQ19540.1"/>
    </source>
</evidence>
<organism evidence="2 3">
    <name type="scientific">Endozoicomonas numazuensis</name>
    <dbReference type="NCBI Taxonomy" id="1137799"/>
    <lineage>
        <taxon>Bacteria</taxon>
        <taxon>Pseudomonadati</taxon>
        <taxon>Pseudomonadota</taxon>
        <taxon>Gammaproteobacteria</taxon>
        <taxon>Oceanospirillales</taxon>
        <taxon>Endozoicomonadaceae</taxon>
        <taxon>Endozoicomonas</taxon>
    </lineage>
</organism>
<dbReference type="InterPro" id="IPR004046">
    <property type="entry name" value="GST_C"/>
</dbReference>
<dbReference type="InterPro" id="IPR036249">
    <property type="entry name" value="Thioredoxin-like_sf"/>
</dbReference>
<name>A0A081NM67_9GAMM</name>
<dbReference type="Gene3D" id="1.20.1050.10">
    <property type="match status" value="1"/>
</dbReference>
<dbReference type="PROSITE" id="PS50404">
    <property type="entry name" value="GST_NTER"/>
    <property type="match status" value="1"/>
</dbReference>
<accession>A0A081NM67</accession>
<dbReference type="InterPro" id="IPR050983">
    <property type="entry name" value="GST_Omega/HSP26"/>
</dbReference>
<dbReference type="SFLD" id="SFLDS00019">
    <property type="entry name" value="Glutathione_Transferase_(cytos"/>
    <property type="match status" value="1"/>
</dbReference>
<dbReference type="PANTHER" id="PTHR43968:SF6">
    <property type="entry name" value="GLUTATHIONE S-TRANSFERASE OMEGA"/>
    <property type="match status" value="1"/>
</dbReference>
<protein>
    <submittedName>
        <fullName evidence="2">Glutathione S-transferase</fullName>
    </submittedName>
</protein>
<dbReference type="PANTHER" id="PTHR43968">
    <property type="match status" value="1"/>
</dbReference>
<dbReference type="SUPFAM" id="SSF47616">
    <property type="entry name" value="GST C-terminal domain-like"/>
    <property type="match status" value="1"/>
</dbReference>
<evidence type="ECO:0000313" key="3">
    <source>
        <dbReference type="Proteomes" id="UP000028073"/>
    </source>
</evidence>
<evidence type="ECO:0000259" key="1">
    <source>
        <dbReference type="PROSITE" id="PS50404"/>
    </source>
</evidence>
<dbReference type="eggNOG" id="COG0625">
    <property type="taxonomic scope" value="Bacteria"/>
</dbReference>